<dbReference type="GO" id="GO:0030288">
    <property type="term" value="C:outer membrane-bounded periplasmic space"/>
    <property type="evidence" value="ECO:0007669"/>
    <property type="project" value="TreeGrafter"/>
</dbReference>
<proteinExistence type="predicted"/>
<dbReference type="InterPro" id="IPR014340">
    <property type="entry name" value="LptA"/>
</dbReference>
<evidence type="ECO:0000256" key="1">
    <source>
        <dbReference type="ARBA" id="ARBA00022448"/>
    </source>
</evidence>
<evidence type="ECO:0000259" key="5">
    <source>
        <dbReference type="Pfam" id="PF03968"/>
    </source>
</evidence>
<dbReference type="PANTHER" id="PTHR36504:SF1">
    <property type="entry name" value="LIPOPOLYSACCHARIDE EXPORT SYSTEM PROTEIN LPTA"/>
    <property type="match status" value="1"/>
</dbReference>
<reference evidence="7" key="1">
    <citation type="submission" date="2016-10" db="EMBL/GenBank/DDBJ databases">
        <authorList>
            <person name="Varghese N."/>
            <person name="Submissions S."/>
        </authorList>
    </citation>
    <scope>NUCLEOTIDE SEQUENCE [LARGE SCALE GENOMIC DNA]</scope>
    <source>
        <strain evidence="7">DSM 8987</strain>
    </source>
</reference>
<evidence type="ECO:0000313" key="7">
    <source>
        <dbReference type="Proteomes" id="UP000243205"/>
    </source>
</evidence>
<evidence type="ECO:0000256" key="2">
    <source>
        <dbReference type="ARBA" id="ARBA00022729"/>
    </source>
</evidence>
<sequence>MGSGKSVRRRFWLVAVVLLGLLAGPGWAAQEGQIQHDSGLPVQVVANQLQVDDVRGLFVFSGQVQARQDQATIYADKLTVFYQQQGSKRQIERVLAEGAVRIVQLDRVAYGERAEFFVAEARIELGGAPRVVQGENEVAGETIRLYLNERRSQVEGGSQQRVRALFVPEHGDAS</sequence>
<protein>
    <submittedName>
        <fullName evidence="6">Lipopolysaccharide export system protein LptA</fullName>
    </submittedName>
</protein>
<dbReference type="STRING" id="57664.SAMN05661003_104168"/>
<dbReference type="InterPro" id="IPR052037">
    <property type="entry name" value="LPS_export_LptA"/>
</dbReference>
<dbReference type="Pfam" id="PF03968">
    <property type="entry name" value="LptD_N"/>
    <property type="match status" value="1"/>
</dbReference>
<dbReference type="GO" id="GO:0015920">
    <property type="term" value="P:lipopolysaccharide transport"/>
    <property type="evidence" value="ECO:0007669"/>
    <property type="project" value="InterPro"/>
</dbReference>
<accession>A0A1G7ATL6</accession>
<evidence type="ECO:0000256" key="3">
    <source>
        <dbReference type="ARBA" id="ARBA00022764"/>
    </source>
</evidence>
<feature type="domain" description="Organic solvent tolerance-like N-terminal" evidence="5">
    <location>
        <begin position="43"/>
        <end position="149"/>
    </location>
</feature>
<evidence type="ECO:0000256" key="4">
    <source>
        <dbReference type="SAM" id="SignalP"/>
    </source>
</evidence>
<gene>
    <name evidence="6" type="ORF">SAMN05661003_104168</name>
</gene>
<keyword evidence="3" id="KW-0574">Periplasm</keyword>
<dbReference type="Gene3D" id="2.60.450.10">
    <property type="entry name" value="Lipopolysaccharide (LPS) transport protein A like domain"/>
    <property type="match status" value="1"/>
</dbReference>
<keyword evidence="7" id="KW-1185">Reference proteome</keyword>
<dbReference type="GO" id="GO:0009279">
    <property type="term" value="C:cell outer membrane"/>
    <property type="evidence" value="ECO:0007669"/>
    <property type="project" value="TreeGrafter"/>
</dbReference>
<dbReference type="EMBL" id="FNAQ01000004">
    <property type="protein sequence ID" value="SDE17345.1"/>
    <property type="molecule type" value="Genomic_DNA"/>
</dbReference>
<dbReference type="GO" id="GO:0017089">
    <property type="term" value="F:glycolipid transfer activity"/>
    <property type="evidence" value="ECO:0007669"/>
    <property type="project" value="TreeGrafter"/>
</dbReference>
<dbReference type="InterPro" id="IPR005653">
    <property type="entry name" value="OstA-like_N"/>
</dbReference>
<organism evidence="6 7">
    <name type="scientific">Desulfuromonas thiophila</name>
    <dbReference type="NCBI Taxonomy" id="57664"/>
    <lineage>
        <taxon>Bacteria</taxon>
        <taxon>Pseudomonadati</taxon>
        <taxon>Thermodesulfobacteriota</taxon>
        <taxon>Desulfuromonadia</taxon>
        <taxon>Desulfuromonadales</taxon>
        <taxon>Desulfuromonadaceae</taxon>
        <taxon>Desulfuromonas</taxon>
    </lineage>
</organism>
<dbReference type="PANTHER" id="PTHR36504">
    <property type="entry name" value="LIPOPOLYSACCHARIDE EXPORT SYSTEM PROTEIN LPTA"/>
    <property type="match status" value="1"/>
</dbReference>
<dbReference type="RefSeq" id="WP_092077290.1">
    <property type="nucleotide sequence ID" value="NZ_CALFZY010000012.1"/>
</dbReference>
<dbReference type="AlphaFoldDB" id="A0A1G7ATL6"/>
<evidence type="ECO:0000313" key="6">
    <source>
        <dbReference type="EMBL" id="SDE17345.1"/>
    </source>
</evidence>
<dbReference type="GO" id="GO:0001530">
    <property type="term" value="F:lipopolysaccharide binding"/>
    <property type="evidence" value="ECO:0007669"/>
    <property type="project" value="InterPro"/>
</dbReference>
<feature type="chain" id="PRO_5017219825" evidence="4">
    <location>
        <begin position="29"/>
        <end position="174"/>
    </location>
</feature>
<keyword evidence="1" id="KW-0813">Transport</keyword>
<dbReference type="Proteomes" id="UP000243205">
    <property type="component" value="Unassembled WGS sequence"/>
</dbReference>
<dbReference type="OrthoDB" id="9782597at2"/>
<name>A0A1G7ATL6_9BACT</name>
<feature type="signal peptide" evidence="4">
    <location>
        <begin position="1"/>
        <end position="28"/>
    </location>
</feature>
<keyword evidence="2 4" id="KW-0732">Signal</keyword>
<dbReference type="NCBIfam" id="TIGR03002">
    <property type="entry name" value="outer_YhbN_LptA"/>
    <property type="match status" value="1"/>
</dbReference>